<dbReference type="EMBL" id="VBAL01000032">
    <property type="protein sequence ID" value="TMJ05093.1"/>
    <property type="molecule type" value="Genomic_DNA"/>
</dbReference>
<feature type="binding site" evidence="1">
    <location>
        <position position="202"/>
    </location>
    <ligand>
        <name>substrate</name>
    </ligand>
</feature>
<dbReference type="SUPFAM" id="SSF103025">
    <property type="entry name" value="Folate-binding domain"/>
    <property type="match status" value="1"/>
</dbReference>
<dbReference type="Pfam" id="PF01571">
    <property type="entry name" value="GCV_T"/>
    <property type="match status" value="1"/>
</dbReference>
<evidence type="ECO:0000313" key="4">
    <source>
        <dbReference type="EMBL" id="TMJ05093.1"/>
    </source>
</evidence>
<dbReference type="PANTHER" id="PTHR43757">
    <property type="entry name" value="AMINOMETHYLTRANSFERASE"/>
    <property type="match status" value="1"/>
</dbReference>
<evidence type="ECO:0000313" key="5">
    <source>
        <dbReference type="Proteomes" id="UP000319353"/>
    </source>
</evidence>
<accession>A0A537LAQ0</accession>
<gene>
    <name evidence="4" type="ORF">E6H01_03565</name>
</gene>
<dbReference type="AlphaFoldDB" id="A0A537LAQ0"/>
<evidence type="ECO:0000259" key="3">
    <source>
        <dbReference type="Pfam" id="PF08669"/>
    </source>
</evidence>
<dbReference type="PIRSF" id="PIRSF006487">
    <property type="entry name" value="GcvT"/>
    <property type="match status" value="1"/>
</dbReference>
<dbReference type="Gene3D" id="3.30.1360.120">
    <property type="entry name" value="Probable tRNA modification gtpase trme, domain 1"/>
    <property type="match status" value="1"/>
</dbReference>
<feature type="domain" description="Aminomethyltransferase C-terminal" evidence="3">
    <location>
        <begin position="288"/>
        <end position="368"/>
    </location>
</feature>
<evidence type="ECO:0000256" key="1">
    <source>
        <dbReference type="PIRSR" id="PIRSR006487-1"/>
    </source>
</evidence>
<evidence type="ECO:0000259" key="2">
    <source>
        <dbReference type="Pfam" id="PF01571"/>
    </source>
</evidence>
<proteinExistence type="predicted"/>
<reference evidence="4 5" key="1">
    <citation type="journal article" date="2019" name="Nat. Microbiol.">
        <title>Mediterranean grassland soil C-N compound turnover is dependent on rainfall and depth, and is mediated by genomically divergent microorganisms.</title>
        <authorList>
            <person name="Diamond S."/>
            <person name="Andeer P.F."/>
            <person name="Li Z."/>
            <person name="Crits-Christoph A."/>
            <person name="Burstein D."/>
            <person name="Anantharaman K."/>
            <person name="Lane K.R."/>
            <person name="Thomas B.C."/>
            <person name="Pan C."/>
            <person name="Northen T.R."/>
            <person name="Banfield J.F."/>
        </authorList>
    </citation>
    <scope>NUCLEOTIDE SEQUENCE [LARGE SCALE GENOMIC DNA]</scope>
    <source>
        <strain evidence="4">NP_4</strain>
    </source>
</reference>
<dbReference type="InterPro" id="IPR013977">
    <property type="entry name" value="GcvT_C"/>
</dbReference>
<comment type="caution">
    <text evidence="4">The sequence shown here is derived from an EMBL/GenBank/DDBJ whole genome shotgun (WGS) entry which is preliminary data.</text>
</comment>
<sequence length="376" mass="42182">MRLIQRGARLRRSPYFEATQRYGCRAYTVYNHMFLPSYYDDPVKEYWHLLEHVTLWDVSVERQVEITGPDAFRFTNQLTTRDLSRCRVGGGRYALITAEDGGIINDPVLLRLGENHFWLALADSDVLLWAKAVAMRAEMRVEIREPDVSPLQVQGPKSKAVMQVLFGDRVLDLAYYNFFEAALDGIPVVVTRTGWTGEVGYEIYLRDGSRGVELWNRIMEAGAPHNIRPTGPSDIRRVEAGLLNYGADMTLDHNPYEVGLDRLVELNKDGEFIGRDALRQIKAKGVARKLVGIEIQSDPLDLNETAWPVTSEGARIGTVTSALYSPRLRRNIGYAMVPVAYAGVGTTLQLETPLGPAKATVVTMPFVDPKKEIPKS</sequence>
<dbReference type="PANTHER" id="PTHR43757:SF2">
    <property type="entry name" value="AMINOMETHYLTRANSFERASE, MITOCHONDRIAL"/>
    <property type="match status" value="1"/>
</dbReference>
<dbReference type="InterPro" id="IPR027266">
    <property type="entry name" value="TrmE/GcvT-like"/>
</dbReference>
<feature type="domain" description="GCVT N-terminal" evidence="2">
    <location>
        <begin position="17"/>
        <end position="268"/>
    </location>
</feature>
<dbReference type="SUPFAM" id="SSF101790">
    <property type="entry name" value="Aminomethyltransferase beta-barrel domain"/>
    <property type="match status" value="1"/>
</dbReference>
<dbReference type="Proteomes" id="UP000319353">
    <property type="component" value="Unassembled WGS sequence"/>
</dbReference>
<dbReference type="Pfam" id="PF08669">
    <property type="entry name" value="GCV_T_C"/>
    <property type="match status" value="1"/>
</dbReference>
<name>A0A537LAQ0_9BACT</name>
<protein>
    <submittedName>
        <fullName evidence="4">Glycine cleavage system protein T</fullName>
    </submittedName>
</protein>
<dbReference type="InterPro" id="IPR029043">
    <property type="entry name" value="GcvT/YgfZ_C"/>
</dbReference>
<organism evidence="4 5">
    <name type="scientific">Candidatus Segetimicrobium genomatis</name>
    <dbReference type="NCBI Taxonomy" id="2569760"/>
    <lineage>
        <taxon>Bacteria</taxon>
        <taxon>Bacillati</taxon>
        <taxon>Candidatus Sysuimicrobiota</taxon>
        <taxon>Candidatus Sysuimicrobiia</taxon>
        <taxon>Candidatus Sysuimicrobiales</taxon>
        <taxon>Candidatus Segetimicrobiaceae</taxon>
        <taxon>Candidatus Segetimicrobium</taxon>
    </lineage>
</organism>
<dbReference type="InterPro" id="IPR028896">
    <property type="entry name" value="GcvT/YgfZ/DmdA"/>
</dbReference>
<dbReference type="InterPro" id="IPR006222">
    <property type="entry name" value="GCVT_N"/>
</dbReference>